<dbReference type="InterPro" id="IPR019734">
    <property type="entry name" value="TPR_rpt"/>
</dbReference>
<dbReference type="GO" id="GO:0004674">
    <property type="term" value="F:protein serine/threonine kinase activity"/>
    <property type="evidence" value="ECO:0007669"/>
    <property type="project" value="UniProtKB-KW"/>
</dbReference>
<dbReference type="Gene3D" id="1.10.510.10">
    <property type="entry name" value="Transferase(Phosphotransferase) domain 1"/>
    <property type="match status" value="1"/>
</dbReference>
<sequence length="754" mass="83697">MIGQTIAHYQIQELLAEGAMGVVYKARDLNLERFVAIKFLKPQRSADDAAMGRFIHEAKAASSLDHPNVCTIYEIEKDADGRFFIVMAYYEGETLRRKLGHGPLLIEDALRHTVDIAQGLAKAHRHGLIHRDIKPENVIVTTEGVVKILDFGLVKLSRDPARSKREAVVGTVGYMSPEQIEGRADHRSDLWSLGVVFYEMVTGRRPFVGTPSQVIEAIAHGDIPRASELRHDISDEIEQVIIRCLARNPVERYQRAEELLAHLHALRHGVGSPTSIQVPGVSPAPMAIAVLPFTNVGGGEEAEYFSDGLTDELIHLLSQLKGLRVVSHTSAFEFKGKSQDVRTIAERLNVNTVLEGSVRQSGHKLRVMVQLTDAVHGYHLWSQKYDHEMKDVFAIQEDIAVSVAGMFEKKLKAEVAPLRPRYTGNVDAHGLYLKGRYYWGLRIPEASRKGMQCFEQAIAVDPMCAPAYAGLADCFVSLGFWGVMPPSEAWARGRELALKAREIDPYLAEAEIVLAKCFLFNNSDWRQSEELVLHAIELDPVFSGSHFFYSILLLQSGRHESALLELRTARQLDPLSSSICTGIAWAHYYAGNYELAIEQCGKVFDLAADYVEGLACMGLVAIRQGEFETALSWLERGVASSGNSPLGMGFLGYAYALAGRPADARVILMQFKDVAKQRYVSTIAPALIHIGLGEEQEALEWLDKAYQGRDAFLAYAKIFPPFDPLRETPKFQELLGKLALASSEEQLTSEVLAL</sequence>
<evidence type="ECO:0000256" key="4">
    <source>
        <dbReference type="ARBA" id="ARBA00022840"/>
    </source>
</evidence>
<dbReference type="OrthoDB" id="9797180at2"/>
<dbReference type="InterPro" id="IPR011990">
    <property type="entry name" value="TPR-like_helical_dom_sf"/>
</dbReference>
<dbReference type="InterPro" id="IPR000719">
    <property type="entry name" value="Prot_kinase_dom"/>
</dbReference>
<evidence type="ECO:0000256" key="3">
    <source>
        <dbReference type="ARBA" id="ARBA00022777"/>
    </source>
</evidence>
<keyword evidence="6" id="KW-0723">Serine/threonine-protein kinase</keyword>
<keyword evidence="7" id="KW-1185">Reference proteome</keyword>
<feature type="domain" description="Protein kinase" evidence="5">
    <location>
        <begin position="9"/>
        <end position="267"/>
    </location>
</feature>
<dbReference type="SMART" id="SM00028">
    <property type="entry name" value="TPR"/>
    <property type="match status" value="3"/>
</dbReference>
<evidence type="ECO:0000256" key="1">
    <source>
        <dbReference type="ARBA" id="ARBA00022679"/>
    </source>
</evidence>
<dbReference type="InterPro" id="IPR008271">
    <property type="entry name" value="Ser/Thr_kinase_AS"/>
</dbReference>
<organism evidence="6 7">
    <name type="scientific">Silvibacterium bohemicum</name>
    <dbReference type="NCBI Taxonomy" id="1577686"/>
    <lineage>
        <taxon>Bacteria</taxon>
        <taxon>Pseudomonadati</taxon>
        <taxon>Acidobacteriota</taxon>
        <taxon>Terriglobia</taxon>
        <taxon>Terriglobales</taxon>
        <taxon>Acidobacteriaceae</taxon>
        <taxon>Silvibacterium</taxon>
    </lineage>
</organism>
<dbReference type="PANTHER" id="PTHR43289:SF6">
    <property type="entry name" value="SERINE_THREONINE-PROTEIN KINASE NEKL-3"/>
    <property type="match status" value="1"/>
</dbReference>
<comment type="caution">
    <text evidence="6">The sequence shown here is derived from an EMBL/GenBank/DDBJ whole genome shotgun (WGS) entry which is preliminary data.</text>
</comment>
<dbReference type="SUPFAM" id="SSF56112">
    <property type="entry name" value="Protein kinase-like (PK-like)"/>
    <property type="match status" value="1"/>
</dbReference>
<protein>
    <submittedName>
        <fullName evidence="6">Serine/threonine protein kinase/tetratricopeptide (TPR) repeat protein</fullName>
    </submittedName>
</protein>
<dbReference type="SMART" id="SM00220">
    <property type="entry name" value="S_TKc"/>
    <property type="match status" value="1"/>
</dbReference>
<keyword evidence="4" id="KW-0067">ATP-binding</keyword>
<dbReference type="PANTHER" id="PTHR43289">
    <property type="entry name" value="MITOGEN-ACTIVATED PROTEIN KINASE KINASE KINASE 20-RELATED"/>
    <property type="match status" value="1"/>
</dbReference>
<keyword evidence="2" id="KW-0547">Nucleotide-binding</keyword>
<dbReference type="PROSITE" id="PS00108">
    <property type="entry name" value="PROTEIN_KINASE_ST"/>
    <property type="match status" value="1"/>
</dbReference>
<dbReference type="PROSITE" id="PS50011">
    <property type="entry name" value="PROTEIN_KINASE_DOM"/>
    <property type="match status" value="1"/>
</dbReference>
<dbReference type="SUPFAM" id="SSF48452">
    <property type="entry name" value="TPR-like"/>
    <property type="match status" value="2"/>
</dbReference>
<evidence type="ECO:0000313" key="6">
    <source>
        <dbReference type="EMBL" id="MBB6142819.1"/>
    </source>
</evidence>
<evidence type="ECO:0000313" key="7">
    <source>
        <dbReference type="Proteomes" id="UP000538666"/>
    </source>
</evidence>
<keyword evidence="1" id="KW-0808">Transferase</keyword>
<dbReference type="Gene3D" id="3.40.50.10070">
    <property type="entry name" value="TolB, N-terminal domain"/>
    <property type="match status" value="1"/>
</dbReference>
<dbReference type="AlphaFoldDB" id="A0A841JST0"/>
<dbReference type="Proteomes" id="UP000538666">
    <property type="component" value="Unassembled WGS sequence"/>
</dbReference>
<dbReference type="InterPro" id="IPR011009">
    <property type="entry name" value="Kinase-like_dom_sf"/>
</dbReference>
<proteinExistence type="predicted"/>
<dbReference type="GO" id="GO:0005524">
    <property type="term" value="F:ATP binding"/>
    <property type="evidence" value="ECO:0007669"/>
    <property type="project" value="UniProtKB-KW"/>
</dbReference>
<evidence type="ECO:0000256" key="2">
    <source>
        <dbReference type="ARBA" id="ARBA00022741"/>
    </source>
</evidence>
<keyword evidence="3 6" id="KW-0418">Kinase</keyword>
<dbReference type="RefSeq" id="WP_050057999.1">
    <property type="nucleotide sequence ID" value="NZ_JACHEK010000001.1"/>
</dbReference>
<evidence type="ECO:0000259" key="5">
    <source>
        <dbReference type="PROSITE" id="PS50011"/>
    </source>
</evidence>
<dbReference type="EMBL" id="JACHEK010000001">
    <property type="protein sequence ID" value="MBB6142819.1"/>
    <property type="molecule type" value="Genomic_DNA"/>
</dbReference>
<name>A0A841JST0_9BACT</name>
<accession>A0A841JST0</accession>
<dbReference type="CDD" id="cd14014">
    <property type="entry name" value="STKc_PknB_like"/>
    <property type="match status" value="1"/>
</dbReference>
<gene>
    <name evidence="6" type="ORF">HNQ77_000757</name>
</gene>
<dbReference type="Pfam" id="PF00069">
    <property type="entry name" value="Pkinase"/>
    <property type="match status" value="1"/>
</dbReference>
<dbReference type="Gene3D" id="1.25.40.10">
    <property type="entry name" value="Tetratricopeptide repeat domain"/>
    <property type="match status" value="1"/>
</dbReference>
<reference evidence="6 7" key="1">
    <citation type="submission" date="2020-08" db="EMBL/GenBank/DDBJ databases">
        <title>Genomic Encyclopedia of Type Strains, Phase IV (KMG-IV): sequencing the most valuable type-strain genomes for metagenomic binning, comparative biology and taxonomic classification.</title>
        <authorList>
            <person name="Goeker M."/>
        </authorList>
    </citation>
    <scope>NUCLEOTIDE SEQUENCE [LARGE SCALE GENOMIC DNA]</scope>
    <source>
        <strain evidence="6 7">DSM 103733</strain>
    </source>
</reference>
<dbReference type="NCBIfam" id="NF047558">
    <property type="entry name" value="TPR_END_plus"/>
    <property type="match status" value="1"/>
</dbReference>
<dbReference type="Gene3D" id="3.30.200.20">
    <property type="entry name" value="Phosphorylase Kinase, domain 1"/>
    <property type="match status" value="1"/>
</dbReference>